<accession>A0A7E5VCY4</accession>
<sequence length="681" mass="78260">MMKDWKNNQYICLMIKDVISSIKNGKSFNLPGVLEVFNTIRDVDMQVKLLSILSAYLMLDDPNIEAVVTFSPLYDQVCKILADCPQKKTTIIFNFLSALLYVNEEDSVKRKSMVVYARNMMRSSGCLASLCDLFTSSMMNQDAWRALCRCLAETCRGIEANQSYCTHLVPLCVQKCSKRNVEVLLVLQSLLQNHCRNISLFLECKGLALFQRDFLQLDVCLQLLAIVTESSPEAVALIAGTDICEQLRDFLHLYGPQSKLGQWATIILHHTSKVKGCGGTKVLFKNKTNKPDEPLVGTISQEKQNYISECSTDTTRLFKNVIHEIYQSGAQNDFKKAQEIFSLKMNAENQTTNQQITRTIFYNTTRTNNTRIVSKPSCLGNNTKIIKNNTLRYDQTKELSFSFLRNQDLTKPLETTKFNTPDKTYRTFDRTKNPSKNNLKNDSVYQTSILIQGSNNSTIETNDFKPYFASTPKTESFEESRQSSMYRKQKLRYEMKRRRENKKRLERSSAVTEIKRRSISGRFFEVINESCTTLVKTVKNIFRPKSNEDETKEHSLVQTSKQDKTCNYSFTNYMRKRDAILLNECSHKSEDETVGSSSNEDEDVEDISVAMSNACNTCNNTISLKCKLEKDEHLKKTIRKLKLGINLYGCDFKKISRAMWPQESYMTPAVLYNLYRKLIIK</sequence>
<dbReference type="KEGG" id="tnl:113492722"/>
<evidence type="ECO:0000313" key="2">
    <source>
        <dbReference type="RefSeq" id="XP_026726141.1"/>
    </source>
</evidence>
<reference evidence="2" key="1">
    <citation type="submission" date="2025-08" db="UniProtKB">
        <authorList>
            <consortium name="RefSeq"/>
        </authorList>
    </citation>
    <scope>IDENTIFICATION</scope>
</reference>
<proteinExistence type="predicted"/>
<dbReference type="InterPro" id="IPR016024">
    <property type="entry name" value="ARM-type_fold"/>
</dbReference>
<keyword evidence="1" id="KW-1185">Reference proteome</keyword>
<gene>
    <name evidence="2" type="primary">LOC113492722</name>
</gene>
<organism evidence="1 2">
    <name type="scientific">Trichoplusia ni</name>
    <name type="common">Cabbage looper</name>
    <dbReference type="NCBI Taxonomy" id="7111"/>
    <lineage>
        <taxon>Eukaryota</taxon>
        <taxon>Metazoa</taxon>
        <taxon>Ecdysozoa</taxon>
        <taxon>Arthropoda</taxon>
        <taxon>Hexapoda</taxon>
        <taxon>Insecta</taxon>
        <taxon>Pterygota</taxon>
        <taxon>Neoptera</taxon>
        <taxon>Endopterygota</taxon>
        <taxon>Lepidoptera</taxon>
        <taxon>Glossata</taxon>
        <taxon>Ditrysia</taxon>
        <taxon>Noctuoidea</taxon>
        <taxon>Noctuidae</taxon>
        <taxon>Plusiinae</taxon>
        <taxon>Trichoplusia</taxon>
    </lineage>
</organism>
<dbReference type="AlphaFoldDB" id="A0A7E5VCY4"/>
<name>A0A7E5VCY4_TRINI</name>
<dbReference type="InParanoid" id="A0A7E5VCY4"/>
<evidence type="ECO:0000313" key="1">
    <source>
        <dbReference type="Proteomes" id="UP000322000"/>
    </source>
</evidence>
<dbReference type="SUPFAM" id="SSF48371">
    <property type="entry name" value="ARM repeat"/>
    <property type="match status" value="1"/>
</dbReference>
<protein>
    <submittedName>
        <fullName evidence="2">Uncharacterized protein LOC113492722</fullName>
    </submittedName>
</protein>
<dbReference type="OrthoDB" id="7249453at2759"/>
<dbReference type="Proteomes" id="UP000322000">
    <property type="component" value="Chromosome 4"/>
</dbReference>
<dbReference type="RefSeq" id="XP_026726141.1">
    <property type="nucleotide sequence ID" value="XM_026870340.1"/>
</dbReference>
<dbReference type="GeneID" id="113492722"/>